<keyword evidence="2" id="KW-0488">Methylation</keyword>
<comment type="caution">
    <text evidence="9">The sequence shown here is derived from an EMBL/GenBank/DDBJ whole genome shotgun (WGS) entry which is preliminary data.</text>
</comment>
<sequence>MGHKTVLKVNISCDQCKRKLLKAVSGLQGVDKVEIDGTKKTLTVTGDADPFEIIQRTKKTGLFSEVVTVGPPQKPNEPKKADEKKDDKKKDEKKQHQPHIQMLHPNYDFYPYPERPQIVYMTRPDPNPECCIM</sequence>
<dbReference type="Pfam" id="PF00403">
    <property type="entry name" value="HMA"/>
    <property type="match status" value="1"/>
</dbReference>
<dbReference type="SUPFAM" id="SSF55008">
    <property type="entry name" value="HMA, heavy metal-associated domain"/>
    <property type="match status" value="1"/>
</dbReference>
<dbReference type="GO" id="GO:0016020">
    <property type="term" value="C:membrane"/>
    <property type="evidence" value="ECO:0007669"/>
    <property type="project" value="UniProtKB-SubCell"/>
</dbReference>
<organism evidence="9 10">
    <name type="scientific">Lithospermum erythrorhizon</name>
    <name type="common">Purple gromwell</name>
    <name type="synonym">Lithospermum officinale var. erythrorhizon</name>
    <dbReference type="NCBI Taxonomy" id="34254"/>
    <lineage>
        <taxon>Eukaryota</taxon>
        <taxon>Viridiplantae</taxon>
        <taxon>Streptophyta</taxon>
        <taxon>Embryophyta</taxon>
        <taxon>Tracheophyta</taxon>
        <taxon>Spermatophyta</taxon>
        <taxon>Magnoliopsida</taxon>
        <taxon>eudicotyledons</taxon>
        <taxon>Gunneridae</taxon>
        <taxon>Pentapetalae</taxon>
        <taxon>asterids</taxon>
        <taxon>lamiids</taxon>
        <taxon>Boraginales</taxon>
        <taxon>Boraginaceae</taxon>
        <taxon>Boraginoideae</taxon>
        <taxon>Lithospermeae</taxon>
        <taxon>Lithospermum</taxon>
    </lineage>
</organism>
<gene>
    <name evidence="9" type="ORF">LIER_31395</name>
</gene>
<evidence type="ECO:0000256" key="1">
    <source>
        <dbReference type="ARBA" id="ARBA00004170"/>
    </source>
</evidence>
<evidence type="ECO:0000313" key="10">
    <source>
        <dbReference type="Proteomes" id="UP001454036"/>
    </source>
</evidence>
<keyword evidence="3" id="KW-0479">Metal-binding</keyword>
<evidence type="ECO:0000256" key="5">
    <source>
        <dbReference type="ARBA" id="ARBA00023289"/>
    </source>
</evidence>
<dbReference type="PANTHER" id="PTHR45811">
    <property type="entry name" value="COPPER TRANSPORT PROTEIN FAMILY-RELATED"/>
    <property type="match status" value="1"/>
</dbReference>
<keyword evidence="10" id="KW-1185">Reference proteome</keyword>
<name>A0AAV3RSX9_LITER</name>
<accession>A0AAV3RSX9</accession>
<dbReference type="PROSITE" id="PS50846">
    <property type="entry name" value="HMA_2"/>
    <property type="match status" value="1"/>
</dbReference>
<dbReference type="Gene3D" id="3.30.70.100">
    <property type="match status" value="1"/>
</dbReference>
<dbReference type="InterPro" id="IPR036163">
    <property type="entry name" value="HMA_dom_sf"/>
</dbReference>
<comment type="subcellular location">
    <subcellularLocation>
        <location evidence="1">Membrane</location>
        <topology evidence="1">Peripheral membrane protein</topology>
    </subcellularLocation>
</comment>
<evidence type="ECO:0000259" key="8">
    <source>
        <dbReference type="PROSITE" id="PS50846"/>
    </source>
</evidence>
<evidence type="ECO:0000313" key="9">
    <source>
        <dbReference type="EMBL" id="GAA0184094.1"/>
    </source>
</evidence>
<feature type="compositionally biased region" description="Basic and acidic residues" evidence="7">
    <location>
        <begin position="76"/>
        <end position="95"/>
    </location>
</feature>
<dbReference type="InterPro" id="IPR051863">
    <property type="entry name" value="HIPP"/>
</dbReference>
<keyword evidence="4" id="KW-0449">Lipoprotein</keyword>
<dbReference type="PANTHER" id="PTHR45811:SF13">
    <property type="entry name" value="OS04G0661100 PROTEIN"/>
    <property type="match status" value="1"/>
</dbReference>
<evidence type="ECO:0000256" key="4">
    <source>
        <dbReference type="ARBA" id="ARBA00023288"/>
    </source>
</evidence>
<dbReference type="CDD" id="cd00371">
    <property type="entry name" value="HMA"/>
    <property type="match status" value="1"/>
</dbReference>
<reference evidence="9 10" key="1">
    <citation type="submission" date="2024-01" db="EMBL/GenBank/DDBJ databases">
        <title>The complete chloroplast genome sequence of Lithospermum erythrorhizon: insights into the phylogenetic relationship among Boraginaceae species and the maternal lineages of purple gromwells.</title>
        <authorList>
            <person name="Okada T."/>
            <person name="Watanabe K."/>
        </authorList>
    </citation>
    <scope>NUCLEOTIDE SEQUENCE [LARGE SCALE GENOMIC DNA]</scope>
</reference>
<evidence type="ECO:0000256" key="6">
    <source>
        <dbReference type="ARBA" id="ARBA00024045"/>
    </source>
</evidence>
<evidence type="ECO:0000256" key="7">
    <source>
        <dbReference type="SAM" id="MobiDB-lite"/>
    </source>
</evidence>
<dbReference type="GO" id="GO:0046872">
    <property type="term" value="F:metal ion binding"/>
    <property type="evidence" value="ECO:0007669"/>
    <property type="project" value="UniProtKB-KW"/>
</dbReference>
<dbReference type="Proteomes" id="UP001454036">
    <property type="component" value="Unassembled WGS sequence"/>
</dbReference>
<evidence type="ECO:0000256" key="3">
    <source>
        <dbReference type="ARBA" id="ARBA00022723"/>
    </source>
</evidence>
<dbReference type="GO" id="GO:0009626">
    <property type="term" value="P:plant-type hypersensitive response"/>
    <property type="evidence" value="ECO:0007669"/>
    <property type="project" value="UniProtKB-KW"/>
</dbReference>
<dbReference type="AlphaFoldDB" id="A0AAV3RSX9"/>
<feature type="domain" description="HMA" evidence="8">
    <location>
        <begin position="2"/>
        <end position="65"/>
    </location>
</feature>
<feature type="region of interest" description="Disordered" evidence="7">
    <location>
        <begin position="66"/>
        <end position="109"/>
    </location>
</feature>
<evidence type="ECO:0000256" key="2">
    <source>
        <dbReference type="ARBA" id="ARBA00022481"/>
    </source>
</evidence>
<dbReference type="EMBL" id="BAABME010011654">
    <property type="protein sequence ID" value="GAA0184094.1"/>
    <property type="molecule type" value="Genomic_DNA"/>
</dbReference>
<proteinExistence type="inferred from homology"/>
<protein>
    <recommendedName>
        <fullName evidence="8">HMA domain-containing protein</fullName>
    </recommendedName>
</protein>
<keyword evidence="5" id="KW-0636">Prenylation</keyword>
<dbReference type="InterPro" id="IPR006121">
    <property type="entry name" value="HMA_dom"/>
</dbReference>
<comment type="similarity">
    <text evidence="6">Belongs to the HIPP family.</text>
</comment>